<keyword evidence="2" id="KW-0472">Membrane</keyword>
<dbReference type="Proteomes" id="UP000216311">
    <property type="component" value="Unassembled WGS sequence"/>
</dbReference>
<keyword evidence="4" id="KW-1185">Reference proteome</keyword>
<keyword evidence="2" id="KW-0812">Transmembrane</keyword>
<feature type="compositionally biased region" description="Polar residues" evidence="1">
    <location>
        <begin position="1"/>
        <end position="11"/>
    </location>
</feature>
<reference evidence="3 4" key="1">
    <citation type="submission" date="2017-07" db="EMBL/GenBank/DDBJ databases">
        <title>Draft whole genome sequences of clinical Proprionibacteriaceae strains.</title>
        <authorList>
            <person name="Bernier A.-M."/>
            <person name="Bernard K."/>
            <person name="Domingo M.-C."/>
        </authorList>
    </citation>
    <scope>NUCLEOTIDE SEQUENCE [LARGE SCALE GENOMIC DNA]</scope>
    <source>
        <strain evidence="3 4">NML 130396</strain>
    </source>
</reference>
<organism evidence="3 4">
    <name type="scientific">Enemella dayhoffiae</name>
    <dbReference type="NCBI Taxonomy" id="2016507"/>
    <lineage>
        <taxon>Bacteria</taxon>
        <taxon>Bacillati</taxon>
        <taxon>Actinomycetota</taxon>
        <taxon>Actinomycetes</taxon>
        <taxon>Propionibacteriales</taxon>
        <taxon>Propionibacteriaceae</taxon>
        <taxon>Enemella</taxon>
    </lineage>
</organism>
<keyword evidence="2" id="KW-1133">Transmembrane helix</keyword>
<evidence type="ECO:0000313" key="4">
    <source>
        <dbReference type="Proteomes" id="UP000216311"/>
    </source>
</evidence>
<feature type="transmembrane region" description="Helical" evidence="2">
    <location>
        <begin position="34"/>
        <end position="54"/>
    </location>
</feature>
<sequence length="81" mass="8940">MSQSNVGTELTTLEPMPELTHANRRRRRRDERGAAAVEYAVVTVAAASIGGVLIKILTDPAIRDILLRLLMALIEHFMKLG</sequence>
<comment type="caution">
    <text evidence="3">The sequence shown here is derived from an EMBL/GenBank/DDBJ whole genome shotgun (WGS) entry which is preliminary data.</text>
</comment>
<evidence type="ECO:0000256" key="2">
    <source>
        <dbReference type="SAM" id="Phobius"/>
    </source>
</evidence>
<name>A0A255HAT6_9ACTN</name>
<dbReference type="InterPro" id="IPR025338">
    <property type="entry name" value="DUF4244"/>
</dbReference>
<dbReference type="EMBL" id="NMVQ01000005">
    <property type="protein sequence ID" value="OYO24143.1"/>
    <property type="molecule type" value="Genomic_DNA"/>
</dbReference>
<evidence type="ECO:0000313" key="3">
    <source>
        <dbReference type="EMBL" id="OYO24143.1"/>
    </source>
</evidence>
<gene>
    <name evidence="3" type="ORF">CGZ93_04820</name>
</gene>
<evidence type="ECO:0008006" key="5">
    <source>
        <dbReference type="Google" id="ProtNLM"/>
    </source>
</evidence>
<dbReference type="AlphaFoldDB" id="A0A255HAT6"/>
<dbReference type="Pfam" id="PF14029">
    <property type="entry name" value="DUF4244"/>
    <property type="match status" value="1"/>
</dbReference>
<proteinExistence type="predicted"/>
<accession>A0A255HAT6</accession>
<evidence type="ECO:0000256" key="1">
    <source>
        <dbReference type="SAM" id="MobiDB-lite"/>
    </source>
</evidence>
<protein>
    <recommendedName>
        <fullName evidence="5">DUF4244 domain-containing protein</fullName>
    </recommendedName>
</protein>
<feature type="region of interest" description="Disordered" evidence="1">
    <location>
        <begin position="1"/>
        <end position="32"/>
    </location>
</feature>
<dbReference type="RefSeq" id="WP_094363023.1">
    <property type="nucleotide sequence ID" value="NZ_NMVQ01000005.1"/>
</dbReference>